<gene>
    <name evidence="4" type="ORF">GCM10010918_21550</name>
</gene>
<dbReference type="InterPro" id="IPR036271">
    <property type="entry name" value="Tet_transcr_reg_TetR-rel_C_sf"/>
</dbReference>
<dbReference type="PROSITE" id="PS50977">
    <property type="entry name" value="HTH_TETR_2"/>
    <property type="match status" value="1"/>
</dbReference>
<evidence type="ECO:0000313" key="5">
    <source>
        <dbReference type="Proteomes" id="UP000600247"/>
    </source>
</evidence>
<protein>
    <submittedName>
        <fullName evidence="4">TetR family transcriptional regulator</fullName>
    </submittedName>
</protein>
<accession>A0A917H411</accession>
<sequence length="185" mass="21428">MKERIMEAVQHEVSQRGLKFSIREVAARAGISTKTLYQNFSSKEQIVARLVEASIEDMRALEASFIQDQTLTTWEKLQHTLVILPTGYAFYDMRSMQDLRNLYPEQWVALDRFLKEGWDQIRLLIAQGMEEGILRKFDVDLFIDMYVGTFYYFMETKGGLTLDLALKQTVDILMHGIGKEEGEDA</sequence>
<reference evidence="4 5" key="1">
    <citation type="journal article" date="2014" name="Int. J. Syst. Evol. Microbiol.">
        <title>Complete genome sequence of Corynebacterium casei LMG S-19264T (=DSM 44701T), isolated from a smear-ripened cheese.</title>
        <authorList>
            <consortium name="US DOE Joint Genome Institute (JGI-PGF)"/>
            <person name="Walter F."/>
            <person name="Albersmeier A."/>
            <person name="Kalinowski J."/>
            <person name="Ruckert C."/>
        </authorList>
    </citation>
    <scope>NUCLEOTIDE SEQUENCE [LARGE SCALE GENOMIC DNA]</scope>
    <source>
        <strain evidence="4 5">CGMCC 1.15286</strain>
    </source>
</reference>
<evidence type="ECO:0000256" key="1">
    <source>
        <dbReference type="ARBA" id="ARBA00023125"/>
    </source>
</evidence>
<name>A0A917H411_9BACL</name>
<evidence type="ECO:0000256" key="2">
    <source>
        <dbReference type="PROSITE-ProRule" id="PRU00335"/>
    </source>
</evidence>
<evidence type="ECO:0000259" key="3">
    <source>
        <dbReference type="PROSITE" id="PS50977"/>
    </source>
</evidence>
<keyword evidence="5" id="KW-1185">Reference proteome</keyword>
<evidence type="ECO:0000313" key="4">
    <source>
        <dbReference type="EMBL" id="GGG66737.1"/>
    </source>
</evidence>
<dbReference type="InterPro" id="IPR009057">
    <property type="entry name" value="Homeodomain-like_sf"/>
</dbReference>
<keyword evidence="1 2" id="KW-0238">DNA-binding</keyword>
<dbReference type="PRINTS" id="PR00455">
    <property type="entry name" value="HTHTETR"/>
</dbReference>
<dbReference type="RefSeq" id="WP_188889057.1">
    <property type="nucleotide sequence ID" value="NZ_BMHY01000003.1"/>
</dbReference>
<dbReference type="InterPro" id="IPR001647">
    <property type="entry name" value="HTH_TetR"/>
</dbReference>
<feature type="domain" description="HTH tetR-type" evidence="3">
    <location>
        <begin position="1"/>
        <end position="58"/>
    </location>
</feature>
<dbReference type="Proteomes" id="UP000600247">
    <property type="component" value="Unassembled WGS sequence"/>
</dbReference>
<dbReference type="SUPFAM" id="SSF46689">
    <property type="entry name" value="Homeodomain-like"/>
    <property type="match status" value="1"/>
</dbReference>
<dbReference type="Gene3D" id="1.10.357.10">
    <property type="entry name" value="Tetracycline Repressor, domain 2"/>
    <property type="match status" value="1"/>
</dbReference>
<organism evidence="4 5">
    <name type="scientific">Paenibacillus radicis</name>
    <name type="common">ex Gao et al. 2016</name>
    <dbReference type="NCBI Taxonomy" id="1737354"/>
    <lineage>
        <taxon>Bacteria</taxon>
        <taxon>Bacillati</taxon>
        <taxon>Bacillota</taxon>
        <taxon>Bacilli</taxon>
        <taxon>Bacillales</taxon>
        <taxon>Paenibacillaceae</taxon>
        <taxon>Paenibacillus</taxon>
    </lineage>
</organism>
<comment type="caution">
    <text evidence="4">The sequence shown here is derived from an EMBL/GenBank/DDBJ whole genome shotgun (WGS) entry which is preliminary data.</text>
</comment>
<dbReference type="EMBL" id="BMHY01000003">
    <property type="protein sequence ID" value="GGG66737.1"/>
    <property type="molecule type" value="Genomic_DNA"/>
</dbReference>
<dbReference type="Gene3D" id="1.10.10.60">
    <property type="entry name" value="Homeodomain-like"/>
    <property type="match status" value="1"/>
</dbReference>
<proteinExistence type="predicted"/>
<dbReference type="GO" id="GO:0003677">
    <property type="term" value="F:DNA binding"/>
    <property type="evidence" value="ECO:0007669"/>
    <property type="project" value="UniProtKB-UniRule"/>
</dbReference>
<dbReference type="SUPFAM" id="SSF48498">
    <property type="entry name" value="Tetracyclin repressor-like, C-terminal domain"/>
    <property type="match status" value="1"/>
</dbReference>
<feature type="DNA-binding region" description="H-T-H motif" evidence="2">
    <location>
        <begin position="21"/>
        <end position="40"/>
    </location>
</feature>
<dbReference type="Pfam" id="PF00440">
    <property type="entry name" value="TetR_N"/>
    <property type="match status" value="1"/>
</dbReference>
<dbReference type="AlphaFoldDB" id="A0A917H411"/>